<organism evidence="2 3">
    <name type="scientific">Steinernema hermaphroditum</name>
    <dbReference type="NCBI Taxonomy" id="289476"/>
    <lineage>
        <taxon>Eukaryota</taxon>
        <taxon>Metazoa</taxon>
        <taxon>Ecdysozoa</taxon>
        <taxon>Nematoda</taxon>
        <taxon>Chromadorea</taxon>
        <taxon>Rhabditida</taxon>
        <taxon>Tylenchina</taxon>
        <taxon>Panagrolaimomorpha</taxon>
        <taxon>Strongyloidoidea</taxon>
        <taxon>Steinernematidae</taxon>
        <taxon>Steinernema</taxon>
    </lineage>
</organism>
<keyword evidence="1" id="KW-1133">Transmembrane helix</keyword>
<keyword evidence="3" id="KW-1185">Reference proteome</keyword>
<evidence type="ECO:0000313" key="2">
    <source>
        <dbReference type="EMBL" id="KAK0411071.1"/>
    </source>
</evidence>
<feature type="transmembrane region" description="Helical" evidence="1">
    <location>
        <begin position="139"/>
        <end position="160"/>
    </location>
</feature>
<accession>A0AA39HTJ6</accession>
<reference evidence="2" key="1">
    <citation type="submission" date="2023-06" db="EMBL/GenBank/DDBJ databases">
        <title>Genomic analysis of the entomopathogenic nematode Steinernema hermaphroditum.</title>
        <authorList>
            <person name="Schwarz E.M."/>
            <person name="Heppert J.K."/>
            <person name="Baniya A."/>
            <person name="Schwartz H.T."/>
            <person name="Tan C.-H."/>
            <person name="Antoshechkin I."/>
            <person name="Sternberg P.W."/>
            <person name="Goodrich-Blair H."/>
            <person name="Dillman A.R."/>
        </authorList>
    </citation>
    <scope>NUCLEOTIDE SEQUENCE</scope>
    <source>
        <strain evidence="2">PS9179</strain>
        <tissue evidence="2">Whole animal</tissue>
    </source>
</reference>
<sequence length="387" mass="43824">MDAVADRSLFVGSIFGFYYDLTLLLGFGGAGRFKELVVWGKAIFVLRCLLFLAVALLLFWRILFLTTRLSSNHFDFDWCMSLMHVQVAALGLTSLLVVFVWHHKGFFDIFAELMTSLSQSTSISAEILEKMRTGVHRRLLVVPVSFLLCGILSTVETYYYNTHTAYGPGYTKPAFRSAMFFEDSLFPVDVAVFLYSLLLSASAIAIVIIMTLYVKSGYLALNESFKESVKTTDSRLLSSCSVRQAEFVPVAKWMSQRTERILSSHVLSGATCFVLSTFLLMAYHDRGWLSTTVAVSWWWIAQILINAPLKNVLLLHKSYHDTKEMMLLDHSAWSAENQAMATVMVARLDYLGKLNRVCEAFSVETIVPKVYFFGSFLIPFFFLLKNV</sequence>
<dbReference type="EMBL" id="JAUCMV010000003">
    <property type="protein sequence ID" value="KAK0411071.1"/>
    <property type="molecule type" value="Genomic_DNA"/>
</dbReference>
<dbReference type="InterPro" id="IPR004950">
    <property type="entry name" value="DUF267_CAE_spp"/>
</dbReference>
<name>A0AA39HTJ6_9BILA</name>
<feature type="transmembrane region" description="Helical" evidence="1">
    <location>
        <begin position="12"/>
        <end position="30"/>
    </location>
</feature>
<feature type="transmembrane region" description="Helical" evidence="1">
    <location>
        <begin position="42"/>
        <end position="63"/>
    </location>
</feature>
<proteinExistence type="predicted"/>
<feature type="transmembrane region" description="Helical" evidence="1">
    <location>
        <begin position="83"/>
        <end position="101"/>
    </location>
</feature>
<evidence type="ECO:0000313" key="3">
    <source>
        <dbReference type="Proteomes" id="UP001175271"/>
    </source>
</evidence>
<dbReference type="PANTHER" id="PTHR31930">
    <property type="entry name" value="SERPENTINE RECEPTOR, CLASS R"/>
    <property type="match status" value="1"/>
</dbReference>
<evidence type="ECO:0000256" key="1">
    <source>
        <dbReference type="SAM" id="Phobius"/>
    </source>
</evidence>
<feature type="transmembrane region" description="Helical" evidence="1">
    <location>
        <begin position="262"/>
        <end position="284"/>
    </location>
</feature>
<dbReference type="AlphaFoldDB" id="A0AA39HTJ6"/>
<keyword evidence="1" id="KW-0812">Transmembrane</keyword>
<comment type="caution">
    <text evidence="2">The sequence shown here is derived from an EMBL/GenBank/DDBJ whole genome shotgun (WGS) entry which is preliminary data.</text>
</comment>
<dbReference type="PANTHER" id="PTHR31930:SF1">
    <property type="entry name" value="SERPENTINE RECEPTOR, CLASS R"/>
    <property type="match status" value="1"/>
</dbReference>
<feature type="transmembrane region" description="Helical" evidence="1">
    <location>
        <begin position="192"/>
        <end position="214"/>
    </location>
</feature>
<keyword evidence="1" id="KW-0472">Membrane</keyword>
<feature type="transmembrane region" description="Helical" evidence="1">
    <location>
        <begin position="366"/>
        <end position="384"/>
    </location>
</feature>
<feature type="transmembrane region" description="Helical" evidence="1">
    <location>
        <begin position="296"/>
        <end position="316"/>
    </location>
</feature>
<protein>
    <submittedName>
        <fullName evidence="2">Uncharacterized protein</fullName>
    </submittedName>
</protein>
<gene>
    <name evidence="2" type="ORF">QR680_005462</name>
</gene>
<dbReference type="Proteomes" id="UP001175271">
    <property type="component" value="Unassembled WGS sequence"/>
</dbReference>